<dbReference type="PROSITE" id="PS51689">
    <property type="entry name" value="SAM_RNA_A_N6_MT"/>
    <property type="match status" value="1"/>
</dbReference>
<evidence type="ECO:0000256" key="3">
    <source>
        <dbReference type="ARBA" id="ARBA00022679"/>
    </source>
</evidence>
<feature type="binding site" evidence="8">
    <location>
        <position position="19"/>
    </location>
    <ligand>
        <name>S-adenosyl-L-methionine</name>
        <dbReference type="ChEBI" id="CHEBI:59789"/>
    </ligand>
</feature>
<dbReference type="GO" id="GO:0032259">
    <property type="term" value="P:methylation"/>
    <property type="evidence" value="ECO:0007669"/>
    <property type="project" value="UniProtKB-KW"/>
</dbReference>
<dbReference type="PANTHER" id="PTHR11727:SF7">
    <property type="entry name" value="DIMETHYLADENOSINE TRANSFERASE-RELATED"/>
    <property type="match status" value="1"/>
</dbReference>
<evidence type="ECO:0000256" key="4">
    <source>
        <dbReference type="ARBA" id="ARBA00022691"/>
    </source>
</evidence>
<dbReference type="Proteomes" id="UP001059773">
    <property type="component" value="Chromosome"/>
</dbReference>
<dbReference type="GO" id="GO:0008168">
    <property type="term" value="F:methyltransferase activity"/>
    <property type="evidence" value="ECO:0007669"/>
    <property type="project" value="UniProtKB-KW"/>
</dbReference>
<dbReference type="InterPro" id="IPR020598">
    <property type="entry name" value="rRNA_Ade_methylase_Trfase_N"/>
</dbReference>
<evidence type="ECO:0000256" key="8">
    <source>
        <dbReference type="PROSITE-ProRule" id="PRU01026"/>
    </source>
</evidence>
<dbReference type="PANTHER" id="PTHR11727">
    <property type="entry name" value="DIMETHYLADENOSINE TRANSFERASE"/>
    <property type="match status" value="1"/>
</dbReference>
<dbReference type="RefSeq" id="WP_256706585.1">
    <property type="nucleotide sequence ID" value="NZ_CP101914.1"/>
</dbReference>
<reference evidence="10" key="1">
    <citation type="submission" date="2022-07" db="EMBL/GenBank/DDBJ databases">
        <title>FELIX.</title>
        <authorList>
            <person name="Wan K.H."/>
            <person name="Park S."/>
            <person name="Lawrence Q."/>
            <person name="Eichenberger J.P."/>
            <person name="Booth B.W."/>
            <person name="Piaggio A.J."/>
            <person name="Chandler J.C."/>
            <person name="Franklin A.B."/>
            <person name="Celniker S.E."/>
        </authorList>
    </citation>
    <scope>NUCLEOTIDE SEQUENCE</scope>
    <source>
        <strain evidence="10">QA-1986 374</strain>
    </source>
</reference>
<dbReference type="InterPro" id="IPR001737">
    <property type="entry name" value="KsgA/Erm"/>
</dbReference>
<keyword evidence="5 8" id="KW-0694">RNA-binding</keyword>
<evidence type="ECO:0000313" key="11">
    <source>
        <dbReference type="Proteomes" id="UP001059773"/>
    </source>
</evidence>
<feature type="binding site" evidence="8">
    <location>
        <position position="108"/>
    </location>
    <ligand>
        <name>S-adenosyl-L-methionine</name>
        <dbReference type="ChEBI" id="CHEBI:59789"/>
    </ligand>
</feature>
<dbReference type="InterPro" id="IPR029063">
    <property type="entry name" value="SAM-dependent_MTases_sf"/>
</dbReference>
<evidence type="ECO:0000256" key="5">
    <source>
        <dbReference type="ARBA" id="ARBA00022884"/>
    </source>
</evidence>
<organism evidence="10 11">
    <name type="scientific">Oceanobacillus jeddahense</name>
    <dbReference type="NCBI Taxonomy" id="1462527"/>
    <lineage>
        <taxon>Bacteria</taxon>
        <taxon>Bacillati</taxon>
        <taxon>Bacillota</taxon>
        <taxon>Bacilli</taxon>
        <taxon>Bacillales</taxon>
        <taxon>Bacillaceae</taxon>
        <taxon>Oceanobacillus</taxon>
    </lineage>
</organism>
<name>A0ABY5JLI1_9BACI</name>
<dbReference type="SUPFAM" id="SSF53335">
    <property type="entry name" value="S-adenosyl-L-methionine-dependent methyltransferases"/>
    <property type="match status" value="1"/>
</dbReference>
<feature type="domain" description="Ribosomal RNA adenine methylase transferase N-terminal" evidence="9">
    <location>
        <begin position="26"/>
        <end position="191"/>
    </location>
</feature>
<protein>
    <recommendedName>
        <fullName evidence="1">rRNA adenine N-6-methyltransferase</fullName>
    </recommendedName>
    <alternativeName>
        <fullName evidence="7">Erythromycin resistance protein</fullName>
    </alternativeName>
    <alternativeName>
        <fullName evidence="6">Macrolide-lincosamide-streptogramin B resistance protein</fullName>
    </alternativeName>
</protein>
<evidence type="ECO:0000256" key="1">
    <source>
        <dbReference type="ARBA" id="ARBA00016505"/>
    </source>
</evidence>
<dbReference type="Gene3D" id="3.40.50.150">
    <property type="entry name" value="Vaccinia Virus protein VP39"/>
    <property type="match status" value="1"/>
</dbReference>
<dbReference type="Gene3D" id="1.10.8.100">
    <property type="entry name" value="Ribosomal RNA adenine dimethylase-like, domain 2"/>
    <property type="match status" value="1"/>
</dbReference>
<evidence type="ECO:0000259" key="9">
    <source>
        <dbReference type="SMART" id="SM00650"/>
    </source>
</evidence>
<comment type="similarity">
    <text evidence="8">Belongs to the class I-like SAM-binding methyltransferase superfamily. rRNA adenine N(6)-methyltransferase family.</text>
</comment>
<dbReference type="Pfam" id="PF00398">
    <property type="entry name" value="RrnaAD"/>
    <property type="match status" value="1"/>
</dbReference>
<keyword evidence="3 8" id="KW-0808">Transferase</keyword>
<feature type="binding site" evidence="8">
    <location>
        <position position="21"/>
    </location>
    <ligand>
        <name>S-adenosyl-L-methionine</name>
        <dbReference type="ChEBI" id="CHEBI:59789"/>
    </ligand>
</feature>
<dbReference type="InterPro" id="IPR023165">
    <property type="entry name" value="rRNA_Ade_diMease-like_C"/>
</dbReference>
<dbReference type="CDD" id="cd02440">
    <property type="entry name" value="AdoMet_MTases"/>
    <property type="match status" value="1"/>
</dbReference>
<gene>
    <name evidence="10" type="primary">erm</name>
    <name evidence="10" type="ORF">NP439_13905</name>
</gene>
<feature type="binding site" evidence="8">
    <location>
        <position position="46"/>
    </location>
    <ligand>
        <name>S-adenosyl-L-methionine</name>
        <dbReference type="ChEBI" id="CHEBI:59789"/>
    </ligand>
</feature>
<evidence type="ECO:0000256" key="7">
    <source>
        <dbReference type="ARBA" id="ARBA00030809"/>
    </source>
</evidence>
<dbReference type="SMART" id="SM00650">
    <property type="entry name" value="rADc"/>
    <property type="match status" value="1"/>
</dbReference>
<keyword evidence="11" id="KW-1185">Reference proteome</keyword>
<evidence type="ECO:0000313" key="10">
    <source>
        <dbReference type="EMBL" id="UUI01155.1"/>
    </source>
</evidence>
<dbReference type="NCBIfam" id="NF000499">
    <property type="entry name" value="Erm23S_rRNA_broad"/>
    <property type="match status" value="1"/>
</dbReference>
<dbReference type="EMBL" id="CP101914">
    <property type="protein sequence ID" value="UUI01155.1"/>
    <property type="molecule type" value="Genomic_DNA"/>
</dbReference>
<sequence>MAKKIYKHRDKSPNFLGQHLMHNKKLLHEIVDRANISKKDTVVELGAGKGALTTVLNQRAGKVLAVEYDASFVEILKRKTGENAVTKIIHQDIMKIRLPKEKFIVVSNIPYSITTPIMKMLLNKPSSGFQKGIIIMEKGAAKRFTSQFIKDSYVLAWRMWFDIHYVRKISRNNFSPPPKVDSAMIIITRRKEPIIPNKDYFIFLGLAQYVLKQPNATIGLALKGIFTTSQLKRLRRNLGVSNDAPIGSLTAVQWGIVFHTMIKYVRRPLWPRVKKK</sequence>
<proteinExistence type="inferred from homology"/>
<evidence type="ECO:0000256" key="2">
    <source>
        <dbReference type="ARBA" id="ARBA00022603"/>
    </source>
</evidence>
<accession>A0ABY5JLI1</accession>
<keyword evidence="4 8" id="KW-0949">S-adenosyl-L-methionine</keyword>
<dbReference type="InterPro" id="IPR020596">
    <property type="entry name" value="rRNA_Ade_Mease_Trfase_CS"/>
</dbReference>
<feature type="binding site" evidence="8">
    <location>
        <position position="92"/>
    </location>
    <ligand>
        <name>S-adenosyl-L-methionine</name>
        <dbReference type="ChEBI" id="CHEBI:59789"/>
    </ligand>
</feature>
<evidence type="ECO:0000256" key="6">
    <source>
        <dbReference type="ARBA" id="ARBA00029941"/>
    </source>
</evidence>
<feature type="binding site" evidence="8">
    <location>
        <position position="67"/>
    </location>
    <ligand>
        <name>S-adenosyl-L-methionine</name>
        <dbReference type="ChEBI" id="CHEBI:59789"/>
    </ligand>
</feature>
<dbReference type="PROSITE" id="PS01131">
    <property type="entry name" value="RRNA_A_DIMETH"/>
    <property type="match status" value="1"/>
</dbReference>
<keyword evidence="2 8" id="KW-0489">Methyltransferase</keyword>